<feature type="compositionally biased region" description="Basic and acidic residues" evidence="1">
    <location>
        <begin position="88"/>
        <end position="100"/>
    </location>
</feature>
<comment type="caution">
    <text evidence="2">The sequence shown here is derived from an EMBL/GenBank/DDBJ whole genome shotgun (WGS) entry which is preliminary data.</text>
</comment>
<feature type="region of interest" description="Disordered" evidence="1">
    <location>
        <begin position="80"/>
        <end position="100"/>
    </location>
</feature>
<sequence length="100" mass="10577">MTGTADDQLQLSDRGVAESMPGPGESQARSGIQHTPTIQKSTTTTTTTVVLLELAALLYPRPGDKSVHCCRSAGWRSGAGEQVWGGDAKTRQGEVKTLHV</sequence>
<proteinExistence type="predicted"/>
<feature type="compositionally biased region" description="Polar residues" evidence="1">
    <location>
        <begin position="1"/>
        <end position="11"/>
    </location>
</feature>
<evidence type="ECO:0000313" key="2">
    <source>
        <dbReference type="EMBL" id="GFO20275.1"/>
    </source>
</evidence>
<gene>
    <name evidence="2" type="ORF">PoB_004678000</name>
</gene>
<dbReference type="Proteomes" id="UP000735302">
    <property type="component" value="Unassembled WGS sequence"/>
</dbReference>
<name>A0AAV4BIA6_9GAST</name>
<keyword evidence="3" id="KW-1185">Reference proteome</keyword>
<accession>A0AAV4BIA6</accession>
<dbReference type="EMBL" id="BLXT01005154">
    <property type="protein sequence ID" value="GFO20275.1"/>
    <property type="molecule type" value="Genomic_DNA"/>
</dbReference>
<reference evidence="2 3" key="1">
    <citation type="journal article" date="2021" name="Elife">
        <title>Chloroplast acquisition without the gene transfer in kleptoplastic sea slugs, Plakobranchus ocellatus.</title>
        <authorList>
            <person name="Maeda T."/>
            <person name="Takahashi S."/>
            <person name="Yoshida T."/>
            <person name="Shimamura S."/>
            <person name="Takaki Y."/>
            <person name="Nagai Y."/>
            <person name="Toyoda A."/>
            <person name="Suzuki Y."/>
            <person name="Arimoto A."/>
            <person name="Ishii H."/>
            <person name="Satoh N."/>
            <person name="Nishiyama T."/>
            <person name="Hasebe M."/>
            <person name="Maruyama T."/>
            <person name="Minagawa J."/>
            <person name="Obokata J."/>
            <person name="Shigenobu S."/>
        </authorList>
    </citation>
    <scope>NUCLEOTIDE SEQUENCE [LARGE SCALE GENOMIC DNA]</scope>
</reference>
<organism evidence="2 3">
    <name type="scientific">Plakobranchus ocellatus</name>
    <dbReference type="NCBI Taxonomy" id="259542"/>
    <lineage>
        <taxon>Eukaryota</taxon>
        <taxon>Metazoa</taxon>
        <taxon>Spiralia</taxon>
        <taxon>Lophotrochozoa</taxon>
        <taxon>Mollusca</taxon>
        <taxon>Gastropoda</taxon>
        <taxon>Heterobranchia</taxon>
        <taxon>Euthyneura</taxon>
        <taxon>Panpulmonata</taxon>
        <taxon>Sacoglossa</taxon>
        <taxon>Placobranchoidea</taxon>
        <taxon>Plakobranchidae</taxon>
        <taxon>Plakobranchus</taxon>
    </lineage>
</organism>
<dbReference type="AlphaFoldDB" id="A0AAV4BIA6"/>
<protein>
    <submittedName>
        <fullName evidence="2">Uncharacterized protein</fullName>
    </submittedName>
</protein>
<evidence type="ECO:0000313" key="3">
    <source>
        <dbReference type="Proteomes" id="UP000735302"/>
    </source>
</evidence>
<feature type="compositionally biased region" description="Polar residues" evidence="1">
    <location>
        <begin position="27"/>
        <end position="41"/>
    </location>
</feature>
<feature type="region of interest" description="Disordered" evidence="1">
    <location>
        <begin position="1"/>
        <end position="45"/>
    </location>
</feature>
<evidence type="ECO:0000256" key="1">
    <source>
        <dbReference type="SAM" id="MobiDB-lite"/>
    </source>
</evidence>